<dbReference type="InterPro" id="IPR055385">
    <property type="entry name" value="GpJ_HDII-ins2"/>
</dbReference>
<name>A0A1H9N1S6_9HYPH</name>
<dbReference type="STRING" id="1855383.SAMN05216548_114145"/>
<dbReference type="SUPFAM" id="SSF49265">
    <property type="entry name" value="Fibronectin type III"/>
    <property type="match status" value="1"/>
</dbReference>
<dbReference type="Gene3D" id="2.60.40.10">
    <property type="entry name" value="Immunoglobulins"/>
    <property type="match status" value="1"/>
</dbReference>
<feature type="region of interest" description="Disordered" evidence="1">
    <location>
        <begin position="22"/>
        <end position="46"/>
    </location>
</feature>
<feature type="domain" description="Fibronectin type-III" evidence="2">
    <location>
        <begin position="972"/>
        <end position="1063"/>
    </location>
</feature>
<dbReference type="InterPro" id="IPR013783">
    <property type="entry name" value="Ig-like_fold"/>
</dbReference>
<organism evidence="3 4">
    <name type="scientific">Faunimonas pinastri</name>
    <dbReference type="NCBI Taxonomy" id="1855383"/>
    <lineage>
        <taxon>Bacteria</taxon>
        <taxon>Pseudomonadati</taxon>
        <taxon>Pseudomonadota</taxon>
        <taxon>Alphaproteobacteria</taxon>
        <taxon>Hyphomicrobiales</taxon>
        <taxon>Afifellaceae</taxon>
        <taxon>Faunimonas</taxon>
    </lineage>
</organism>
<dbReference type="OrthoDB" id="7967135at2"/>
<accession>A0A1H9N1S6</accession>
<dbReference type="CDD" id="cd00063">
    <property type="entry name" value="FN3"/>
    <property type="match status" value="1"/>
</dbReference>
<dbReference type="PANTHER" id="PTHR36251">
    <property type="entry name" value="FELS-1 PROPHAGE HOST SPECIFICITY PROTEIN-RELATED"/>
    <property type="match status" value="1"/>
</dbReference>
<dbReference type="Proteomes" id="UP000199647">
    <property type="component" value="Unassembled WGS sequence"/>
</dbReference>
<dbReference type="InterPro" id="IPR003961">
    <property type="entry name" value="FN3_dom"/>
</dbReference>
<evidence type="ECO:0000256" key="1">
    <source>
        <dbReference type="SAM" id="MobiDB-lite"/>
    </source>
</evidence>
<gene>
    <name evidence="3" type="ORF">SAMN05216548_114145</name>
</gene>
<feature type="compositionally biased region" description="Low complexity" evidence="1">
    <location>
        <begin position="25"/>
        <end position="42"/>
    </location>
</feature>
<evidence type="ECO:0000259" key="2">
    <source>
        <dbReference type="PROSITE" id="PS50853"/>
    </source>
</evidence>
<dbReference type="Pfam" id="PF13550">
    <property type="entry name" value="Phage-tail_3"/>
    <property type="match status" value="1"/>
</dbReference>
<dbReference type="EMBL" id="FOFG01000014">
    <property type="protein sequence ID" value="SER29848.1"/>
    <property type="molecule type" value="Genomic_DNA"/>
</dbReference>
<evidence type="ECO:0000313" key="4">
    <source>
        <dbReference type="Proteomes" id="UP000199647"/>
    </source>
</evidence>
<reference evidence="3 4" key="1">
    <citation type="submission" date="2016-10" db="EMBL/GenBank/DDBJ databases">
        <authorList>
            <person name="de Groot N.N."/>
        </authorList>
    </citation>
    <scope>NUCLEOTIDE SEQUENCE [LARGE SCALE GENOMIC DNA]</scope>
    <source>
        <strain evidence="3 4">A52C2</strain>
    </source>
</reference>
<sequence>MGAGLVSLASLFQPPFTPVPSPILGSKGSSKGASSGSTSEASNTLRSKTTASMVELLGEGEIVGLVNGAKSIFFDQTPVENEDGDLNFKGVTWEQRTGLPDQEYVNGTTQVETPVDVGTRVYEAQGPILRTINEQNADSVRVITQIPALVKTDDDGNITTTSLEYYIDVRPINGDWSEAAHVLIYHQKCTSPFYQAHVINLPRGGCPWDIRVRRITPDADKDTLQNELYFDSYVVLTKGRFTYPNTAFVYIDVDSEQFGSNLPARSFHVKGLKIAVPSNYDPDTRAYTGVWDGTFRKRYTNNPAWIFYDLITNDRYGLGEFIDAAKIDKWGLYQIAQYCDEQVPSGYNSSSGEAMYEPRFVYNGVINTRDEAYTVLQNIVSAFRGMAYWSLGQVFAVADMPSDPVQLVSPANVINGQFEYSGTAMKARHSVAVVAWNDPEDFYRQTLEPVINDAMLQRFGWRETQVTAYGCTSRGQAHRFGKWILDVEQHETETVEYTASWDHARLKPGNIIAVADPRKAQVRAGGRIVGTEGTARKTIVLDSDSFTPASGQTYQLMLTLPSGDVEARNITGFDGNKVTVNPAFAELPRPNAMYVISGTDVHPREYRVLSVAEDEKHTFKITALFHDPTKYARVEYGLNLPDVTYTRPKTTIKPPTNLTIVENQYYNNGTPRSRITLSWTPTPDFASVSYNVRATTPGGAVDYGSTKDTSIDIDDVVDGDYVFYVSATSVAGIVSKEASLSYTAHGWAGTDNPWVTNLAIKNSAGAGVFSGRDVTFTWTNNFPKNTGANNPFFKNNVVTVKDTLTGDILRTETITTDNYTYSLDSNLKDNEVYARGASRKLTFSVTIWDVMDRSSETESIDAYNPPPSAMVPTVQARNGAAFISWSAPASETDFAGTMVWWSLQKDIDPLNTAPYYDGSNTAITIPTSDNVPYWVRIAGYDVFSKNVAELTVSAPLQVIVLNLSSDASPPTAPTNLKVVDTGYGLLDLTWTNPPDPDLENVELWYNTTNDIGTAMYSGAFFGEEGIVSGLKSKTKYYVWARAIDVTGNYSDFTASVNGTTDKLVADDYADGSIKGVKITDESITAPKLAAVSVTGDKIKSGAITSDKIAAGAVVANSISANAVTSDKIKADTITANHIVSNTLQTKNMQYNSVTSVAGVNGTGQQTLQHTFDDSGQGDALLQVTAEVSTFKNGTSGDNSAQLTVTVNGNWFASGSVGGKAGTGSIEGTITYSGYIVLNRNMYNPHQTVTVVATLSTSVNDNVQNTISIVLMEMKR</sequence>
<dbReference type="AlphaFoldDB" id="A0A1H9N1S6"/>
<dbReference type="PROSITE" id="PS50853">
    <property type="entry name" value="FN3"/>
    <property type="match status" value="1"/>
</dbReference>
<dbReference type="InterPro" id="IPR036116">
    <property type="entry name" value="FN3_sf"/>
</dbReference>
<evidence type="ECO:0000313" key="3">
    <source>
        <dbReference type="EMBL" id="SER29848.1"/>
    </source>
</evidence>
<dbReference type="Pfam" id="PF24801">
    <property type="entry name" value="FNIII-A_GpJ"/>
    <property type="match status" value="1"/>
</dbReference>
<keyword evidence="4" id="KW-1185">Reference proteome</keyword>
<dbReference type="InterPro" id="IPR053171">
    <property type="entry name" value="Viral_Tip_Attach_Protein"/>
</dbReference>
<dbReference type="SMART" id="SM00060">
    <property type="entry name" value="FN3"/>
    <property type="match status" value="2"/>
</dbReference>
<dbReference type="InterPro" id="IPR032876">
    <property type="entry name" value="J_dom"/>
</dbReference>
<protein>
    <submittedName>
        <fullName evidence="3">Phage-related protein, tail component</fullName>
    </submittedName>
</protein>
<proteinExistence type="predicted"/>
<dbReference type="PANTHER" id="PTHR36251:SF2">
    <property type="entry name" value="GIFSY-2 PROPHAGE HOST SPECIFICITY PROTEIN J, PHAGE LAMBDA"/>
    <property type="match status" value="1"/>
</dbReference>